<gene>
    <name evidence="2" type="ORF">G3I29_02950</name>
</gene>
<evidence type="ECO:0000313" key="2">
    <source>
        <dbReference type="EMBL" id="NEA14512.1"/>
    </source>
</evidence>
<evidence type="ECO:0000256" key="1">
    <source>
        <dbReference type="SAM" id="MobiDB-lite"/>
    </source>
</evidence>
<evidence type="ECO:0000313" key="3">
    <source>
        <dbReference type="Proteomes" id="UP000471293"/>
    </source>
</evidence>
<dbReference type="GO" id="GO:0004674">
    <property type="term" value="F:protein serine/threonine kinase activity"/>
    <property type="evidence" value="ECO:0007669"/>
    <property type="project" value="UniProtKB-KW"/>
</dbReference>
<protein>
    <submittedName>
        <fullName evidence="2">Serine/threonine protein kinase</fullName>
    </submittedName>
</protein>
<dbReference type="EMBL" id="JAAGLQ010000057">
    <property type="protein sequence ID" value="NEA14512.1"/>
    <property type="molecule type" value="Genomic_DNA"/>
</dbReference>
<feature type="compositionally biased region" description="Low complexity" evidence="1">
    <location>
        <begin position="12"/>
        <end position="28"/>
    </location>
</feature>
<feature type="non-terminal residue" evidence="2">
    <location>
        <position position="1"/>
    </location>
</feature>
<sequence length="153" mass="15528">DDRHANEGAARPSATGSEAPGASGAGAAPVSALPEAFVGTWQGAATERTGLPHGTVTAVFTEGAKGEDVVRLTHRLDVLGTSVVCESVGRLVSGTATELKIRERADPGKTDGALCTGGDADLDFTLNGDGTLRYRSHEEAAGTPKGTLTRSGR</sequence>
<name>A0A6N9TW70_STRHA</name>
<keyword evidence="2" id="KW-0808">Transferase</keyword>
<feature type="region of interest" description="Disordered" evidence="1">
    <location>
        <begin position="1"/>
        <end position="28"/>
    </location>
</feature>
<dbReference type="AlphaFoldDB" id="A0A6N9TW70"/>
<accession>A0A6N9TW70</accession>
<keyword evidence="2" id="KW-0723">Serine/threonine-protein kinase</keyword>
<keyword evidence="2" id="KW-0418">Kinase</keyword>
<comment type="caution">
    <text evidence="2">The sequence shown here is derived from an EMBL/GenBank/DDBJ whole genome shotgun (WGS) entry which is preliminary data.</text>
</comment>
<organism evidence="2 3">
    <name type="scientific">Streptomyces halstedii</name>
    <dbReference type="NCBI Taxonomy" id="1944"/>
    <lineage>
        <taxon>Bacteria</taxon>
        <taxon>Bacillati</taxon>
        <taxon>Actinomycetota</taxon>
        <taxon>Actinomycetes</taxon>
        <taxon>Kitasatosporales</taxon>
        <taxon>Streptomycetaceae</taxon>
        <taxon>Streptomyces</taxon>
    </lineage>
</organism>
<proteinExistence type="predicted"/>
<dbReference type="Proteomes" id="UP000471293">
    <property type="component" value="Unassembled WGS sequence"/>
</dbReference>
<reference evidence="2 3" key="1">
    <citation type="submission" date="2020-01" db="EMBL/GenBank/DDBJ databases">
        <title>Insect and environment-associated Actinomycetes.</title>
        <authorList>
            <person name="Currrie C."/>
            <person name="Chevrette M."/>
            <person name="Carlson C."/>
            <person name="Stubbendieck R."/>
            <person name="Wendt-Pienkowski E."/>
        </authorList>
    </citation>
    <scope>NUCLEOTIDE SEQUENCE [LARGE SCALE GENOMIC DNA]</scope>
    <source>
        <strain evidence="2 3">SID11342</strain>
    </source>
</reference>